<name>A0A9P4KEL9_9PLEO</name>
<dbReference type="AlphaFoldDB" id="A0A9P4KEL9"/>
<evidence type="ECO:0000313" key="3">
    <source>
        <dbReference type="Proteomes" id="UP000800093"/>
    </source>
</evidence>
<organism evidence="2 3">
    <name type="scientific">Lojkania enalia</name>
    <dbReference type="NCBI Taxonomy" id="147567"/>
    <lineage>
        <taxon>Eukaryota</taxon>
        <taxon>Fungi</taxon>
        <taxon>Dikarya</taxon>
        <taxon>Ascomycota</taxon>
        <taxon>Pezizomycotina</taxon>
        <taxon>Dothideomycetes</taxon>
        <taxon>Pleosporomycetidae</taxon>
        <taxon>Pleosporales</taxon>
        <taxon>Pleosporales incertae sedis</taxon>
        <taxon>Lojkania</taxon>
    </lineage>
</organism>
<accession>A0A9P4KEL9</accession>
<evidence type="ECO:0000313" key="2">
    <source>
        <dbReference type="EMBL" id="KAF2267200.1"/>
    </source>
</evidence>
<reference evidence="3" key="1">
    <citation type="journal article" date="2020" name="Stud. Mycol.">
        <title>101 Dothideomycetes genomes: A test case for predicting lifestyles and emergence of pathogens.</title>
        <authorList>
            <person name="Haridas S."/>
            <person name="Albert R."/>
            <person name="Binder M."/>
            <person name="Bloem J."/>
            <person name="LaButti K."/>
            <person name="Salamov A."/>
            <person name="Andreopoulos B."/>
            <person name="Baker S."/>
            <person name="Barry K."/>
            <person name="Bills G."/>
            <person name="Bluhm B."/>
            <person name="Cannon C."/>
            <person name="Castanera R."/>
            <person name="Culley D."/>
            <person name="Daum C."/>
            <person name="Ezra D."/>
            <person name="Gonzalez J."/>
            <person name="Henrissat B."/>
            <person name="Kuo A."/>
            <person name="Liang C."/>
            <person name="Lipzen A."/>
            <person name="Lutzoni F."/>
            <person name="Magnuson J."/>
            <person name="Mondo S."/>
            <person name="Nolan M."/>
            <person name="Ohm R."/>
            <person name="Pangilinan J."/>
            <person name="Park H.-J."/>
            <person name="Ramirez L."/>
            <person name="Alfaro M."/>
            <person name="Sun H."/>
            <person name="Tritt A."/>
            <person name="Yoshinaga Y."/>
            <person name="Zwiers L.-H."/>
            <person name="Turgeon B."/>
            <person name="Goodwin S."/>
            <person name="Spatafora J."/>
            <person name="Crous P."/>
            <person name="Grigoriev I."/>
        </authorList>
    </citation>
    <scope>NUCLEOTIDE SEQUENCE [LARGE SCALE GENOMIC DNA]</scope>
    <source>
        <strain evidence="3">CBS 304.66</strain>
    </source>
</reference>
<feature type="chain" id="PRO_5040120992" evidence="1">
    <location>
        <begin position="21"/>
        <end position="242"/>
    </location>
</feature>
<dbReference type="Proteomes" id="UP000800093">
    <property type="component" value="Unassembled WGS sequence"/>
</dbReference>
<comment type="caution">
    <text evidence="2">The sequence shown here is derived from an EMBL/GenBank/DDBJ whole genome shotgun (WGS) entry which is preliminary data.</text>
</comment>
<protein>
    <submittedName>
        <fullName evidence="2">Uncharacterized protein</fullName>
    </submittedName>
</protein>
<proteinExistence type="predicted"/>
<gene>
    <name evidence="2" type="ORF">CC78DRAFT_92692</name>
</gene>
<sequence>MRLSTTRAIACATLLQTIAAVPDVSVTPLATDCSAYPNYDASTGEAGPFIVVADSTGSTFDGNKVSAEVFTNDGVDRFGFITLPKAGTSPFVQNITLRCISSTLQAKLSIGWTSLEIAREENWQASLSFNLNPALPGLPLYPYSHSLEGVMQEGVFLGAKNTTTWTFKFNWGGNAGEYYLLRLLGAADWNRENRLEAEGKRMRWGKRQNGTFPPLTFPPDDRDWMGFLKIKERISHPLNHIS</sequence>
<dbReference type="OrthoDB" id="3545468at2759"/>
<feature type="signal peptide" evidence="1">
    <location>
        <begin position="1"/>
        <end position="20"/>
    </location>
</feature>
<evidence type="ECO:0000256" key="1">
    <source>
        <dbReference type="SAM" id="SignalP"/>
    </source>
</evidence>
<dbReference type="EMBL" id="ML986593">
    <property type="protein sequence ID" value="KAF2267200.1"/>
    <property type="molecule type" value="Genomic_DNA"/>
</dbReference>
<keyword evidence="1" id="KW-0732">Signal</keyword>
<keyword evidence="3" id="KW-1185">Reference proteome</keyword>